<keyword evidence="1" id="KW-0812">Transmembrane</keyword>
<name>A0A7W3JJH6_9MICO</name>
<reference evidence="2 3" key="1">
    <citation type="submission" date="2020-07" db="EMBL/GenBank/DDBJ databases">
        <title>Sequencing the genomes of 1000 actinobacteria strains.</title>
        <authorList>
            <person name="Klenk H.-P."/>
        </authorList>
    </citation>
    <scope>NUCLEOTIDE SEQUENCE [LARGE SCALE GENOMIC DNA]</scope>
    <source>
        <strain evidence="2 3">DSM 10309</strain>
    </source>
</reference>
<sequence length="38" mass="4065">MDSLLALELFFVGLLALASLGIGFVSVVVLVKLFKGQR</sequence>
<dbReference type="Proteomes" id="UP000522688">
    <property type="component" value="Unassembled WGS sequence"/>
</dbReference>
<evidence type="ECO:0000313" key="2">
    <source>
        <dbReference type="EMBL" id="MBA8813916.1"/>
    </source>
</evidence>
<evidence type="ECO:0000256" key="1">
    <source>
        <dbReference type="SAM" id="Phobius"/>
    </source>
</evidence>
<accession>A0A7W3JJH6</accession>
<dbReference type="AlphaFoldDB" id="A0A7W3JJH6"/>
<keyword evidence="1" id="KW-0472">Membrane</keyword>
<organism evidence="2 3">
    <name type="scientific">Frigoribacterium faeni</name>
    <dbReference type="NCBI Taxonomy" id="145483"/>
    <lineage>
        <taxon>Bacteria</taxon>
        <taxon>Bacillati</taxon>
        <taxon>Actinomycetota</taxon>
        <taxon>Actinomycetes</taxon>
        <taxon>Micrococcales</taxon>
        <taxon>Microbacteriaceae</taxon>
        <taxon>Frigoribacterium</taxon>
    </lineage>
</organism>
<feature type="transmembrane region" description="Helical" evidence="1">
    <location>
        <begin position="6"/>
        <end position="31"/>
    </location>
</feature>
<dbReference type="EMBL" id="JACGWW010000002">
    <property type="protein sequence ID" value="MBA8813916.1"/>
    <property type="molecule type" value="Genomic_DNA"/>
</dbReference>
<evidence type="ECO:0000313" key="3">
    <source>
        <dbReference type="Proteomes" id="UP000522688"/>
    </source>
</evidence>
<protein>
    <submittedName>
        <fullName evidence="2">Uncharacterized protein</fullName>
    </submittedName>
</protein>
<proteinExistence type="predicted"/>
<keyword evidence="1" id="KW-1133">Transmembrane helix</keyword>
<gene>
    <name evidence="2" type="ORF">FB463_002165</name>
</gene>
<comment type="caution">
    <text evidence="2">The sequence shown here is derived from an EMBL/GenBank/DDBJ whole genome shotgun (WGS) entry which is preliminary data.</text>
</comment>